<keyword evidence="3" id="KW-1185">Reference proteome</keyword>
<protein>
    <submittedName>
        <fullName evidence="2">Helix-turn-helix domain-containing protein</fullName>
    </submittedName>
</protein>
<dbReference type="InterPro" id="IPR001387">
    <property type="entry name" value="Cro/C1-type_HTH"/>
</dbReference>
<dbReference type="Gene3D" id="1.10.260.40">
    <property type="entry name" value="lambda repressor-like DNA-binding domains"/>
    <property type="match status" value="1"/>
</dbReference>
<sequence>MPTVPIRKYADLGAVMKAAREGRGLTQEELAESLGFGRDYLGSLESGKPGIFAARLFRTLTALGVKVTVSYEHRPR</sequence>
<evidence type="ECO:0000313" key="3">
    <source>
        <dbReference type="Proteomes" id="UP000671914"/>
    </source>
</evidence>
<dbReference type="CDD" id="cd00093">
    <property type="entry name" value="HTH_XRE"/>
    <property type="match status" value="1"/>
</dbReference>
<proteinExistence type="predicted"/>
<dbReference type="KEGG" id="aarc:G127AT_09535"/>
<organism evidence="2 3">
    <name type="scientific">Agromyces archimandritae</name>
    <dbReference type="NCBI Taxonomy" id="2781962"/>
    <lineage>
        <taxon>Bacteria</taxon>
        <taxon>Bacillati</taxon>
        <taxon>Actinomycetota</taxon>
        <taxon>Actinomycetes</taxon>
        <taxon>Micrococcales</taxon>
        <taxon>Microbacteriaceae</taxon>
        <taxon>Agromyces</taxon>
    </lineage>
</organism>
<dbReference type="GO" id="GO:0003677">
    <property type="term" value="F:DNA binding"/>
    <property type="evidence" value="ECO:0007669"/>
    <property type="project" value="InterPro"/>
</dbReference>
<dbReference type="Pfam" id="PF13560">
    <property type="entry name" value="HTH_31"/>
    <property type="match status" value="1"/>
</dbReference>
<dbReference type="RefSeq" id="WP_210896328.1">
    <property type="nucleotide sequence ID" value="NZ_CP071696.1"/>
</dbReference>
<dbReference type="SMART" id="SM00530">
    <property type="entry name" value="HTH_XRE"/>
    <property type="match status" value="1"/>
</dbReference>
<evidence type="ECO:0000259" key="1">
    <source>
        <dbReference type="PROSITE" id="PS50943"/>
    </source>
</evidence>
<accession>A0A975FKT3</accession>
<dbReference type="AlphaFoldDB" id="A0A975FKT3"/>
<gene>
    <name evidence="2" type="ORF">G127AT_09535</name>
</gene>
<feature type="domain" description="HTH cro/C1-type" evidence="1">
    <location>
        <begin position="16"/>
        <end position="70"/>
    </location>
</feature>
<name>A0A975FKT3_9MICO</name>
<reference evidence="2" key="1">
    <citation type="submission" date="2021-03" db="EMBL/GenBank/DDBJ databases">
        <title>Agromyces archimandritus sp. nov., isolated from the cockroach Archimandrita tessellata.</title>
        <authorList>
            <person name="Guzman J."/>
            <person name="Ortuzar M."/>
            <person name="Poehlein A."/>
            <person name="Daniel R."/>
            <person name="Trujillo M."/>
            <person name="Vilcinskas A."/>
        </authorList>
    </citation>
    <scope>NUCLEOTIDE SEQUENCE</scope>
    <source>
        <strain evidence="2">G127AT</strain>
    </source>
</reference>
<evidence type="ECO:0000313" key="2">
    <source>
        <dbReference type="EMBL" id="QTX03587.1"/>
    </source>
</evidence>
<dbReference type="SUPFAM" id="SSF47413">
    <property type="entry name" value="lambda repressor-like DNA-binding domains"/>
    <property type="match status" value="1"/>
</dbReference>
<dbReference type="Proteomes" id="UP000671914">
    <property type="component" value="Chromosome"/>
</dbReference>
<dbReference type="InterPro" id="IPR010982">
    <property type="entry name" value="Lambda_DNA-bd_dom_sf"/>
</dbReference>
<dbReference type="EMBL" id="CP071696">
    <property type="protein sequence ID" value="QTX03587.1"/>
    <property type="molecule type" value="Genomic_DNA"/>
</dbReference>
<dbReference type="PROSITE" id="PS50943">
    <property type="entry name" value="HTH_CROC1"/>
    <property type="match status" value="1"/>
</dbReference>